<protein>
    <submittedName>
        <fullName evidence="7">Anion permease</fullName>
    </submittedName>
</protein>
<feature type="transmembrane region" description="Helical" evidence="6">
    <location>
        <begin position="316"/>
        <end position="338"/>
    </location>
</feature>
<dbReference type="Proteomes" id="UP000613743">
    <property type="component" value="Unassembled WGS sequence"/>
</dbReference>
<keyword evidence="3 6" id="KW-0812">Transmembrane</keyword>
<keyword evidence="2" id="KW-0813">Transport</keyword>
<dbReference type="PANTHER" id="PTHR11101">
    <property type="entry name" value="PHOSPHATE TRANSPORTER"/>
    <property type="match status" value="1"/>
</dbReference>
<reference evidence="7" key="1">
    <citation type="journal article" date="2014" name="Int. J. Syst. Evol. Microbiol.">
        <title>Complete genome sequence of Corynebacterium casei LMG S-19264T (=DSM 44701T), isolated from a smear-ripened cheese.</title>
        <authorList>
            <consortium name="US DOE Joint Genome Institute (JGI-PGF)"/>
            <person name="Walter F."/>
            <person name="Albersmeier A."/>
            <person name="Kalinowski J."/>
            <person name="Ruckert C."/>
        </authorList>
    </citation>
    <scope>NUCLEOTIDE SEQUENCE</scope>
    <source>
        <strain evidence="7">JCM 30804</strain>
    </source>
</reference>
<proteinExistence type="predicted"/>
<dbReference type="GO" id="GO:0035435">
    <property type="term" value="P:phosphate ion transmembrane transport"/>
    <property type="evidence" value="ECO:0007669"/>
    <property type="project" value="TreeGrafter"/>
</dbReference>
<feature type="transmembrane region" description="Helical" evidence="6">
    <location>
        <begin position="36"/>
        <end position="59"/>
    </location>
</feature>
<feature type="transmembrane region" description="Helical" evidence="6">
    <location>
        <begin position="165"/>
        <end position="184"/>
    </location>
</feature>
<organism evidence="7 8">
    <name type="scientific">Shewanella gelidii</name>
    <dbReference type="NCBI Taxonomy" id="1642821"/>
    <lineage>
        <taxon>Bacteria</taxon>
        <taxon>Pseudomonadati</taxon>
        <taxon>Pseudomonadota</taxon>
        <taxon>Gammaproteobacteria</taxon>
        <taxon>Alteromonadales</taxon>
        <taxon>Shewanellaceae</taxon>
        <taxon>Shewanella</taxon>
    </lineage>
</organism>
<keyword evidence="5 6" id="KW-0472">Membrane</keyword>
<keyword evidence="4 6" id="KW-1133">Transmembrane helix</keyword>
<evidence type="ECO:0000256" key="6">
    <source>
        <dbReference type="SAM" id="Phobius"/>
    </source>
</evidence>
<dbReference type="Pfam" id="PF01384">
    <property type="entry name" value="PHO4"/>
    <property type="match status" value="2"/>
</dbReference>
<dbReference type="GO" id="GO:0005315">
    <property type="term" value="F:phosphate transmembrane transporter activity"/>
    <property type="evidence" value="ECO:0007669"/>
    <property type="project" value="InterPro"/>
</dbReference>
<feature type="transmembrane region" description="Helical" evidence="6">
    <location>
        <begin position="71"/>
        <end position="91"/>
    </location>
</feature>
<evidence type="ECO:0000313" key="8">
    <source>
        <dbReference type="Proteomes" id="UP000613743"/>
    </source>
</evidence>
<reference evidence="7" key="2">
    <citation type="submission" date="2020-09" db="EMBL/GenBank/DDBJ databases">
        <authorList>
            <person name="Sun Q."/>
            <person name="Ohkuma M."/>
        </authorList>
    </citation>
    <scope>NUCLEOTIDE SEQUENCE</scope>
    <source>
        <strain evidence="7">JCM 30804</strain>
    </source>
</reference>
<gene>
    <name evidence="7" type="ORF">GCM10009332_26200</name>
</gene>
<accession>A0A917JV29</accession>
<feature type="transmembrane region" description="Helical" evidence="6">
    <location>
        <begin position="285"/>
        <end position="304"/>
    </location>
</feature>
<evidence type="ECO:0000256" key="2">
    <source>
        <dbReference type="ARBA" id="ARBA00022448"/>
    </source>
</evidence>
<evidence type="ECO:0000256" key="3">
    <source>
        <dbReference type="ARBA" id="ARBA00022692"/>
    </source>
</evidence>
<keyword evidence="8" id="KW-1185">Reference proteome</keyword>
<sequence length="347" mass="36421">MDLTFAIFLSSGLFLGWSLGANDAANVFGTAVGTRMVRFSTAAIICSIMVVLGAVISGAGASHTLGALGKVSALGGAFTVALSAASTVYLMTKSGLPVSTGQAIVGAIIGWNLFSGMQTDPKILSKIVSTWVMCPILAAITAVLLYKGVNRLIDWLRPGLFSLDFWTRLGLITAGAFGSYSLGANNIANVMGVFVRSSPLEESVWFGLHFSPAMQLFFFGAIAISIGVFTYSKKVMLTVGDNLIAMTPVTAWVVVMAHSIVLFIFASQGLSDTAVALGLPPIPLVPVSSSQAVIGAVVGIGLLKRLPIQWRMLLRILSGWVITPILSTIACVIGLYLVQNIFSQVVV</sequence>
<feature type="transmembrane region" description="Helical" evidence="6">
    <location>
        <begin position="123"/>
        <end position="145"/>
    </location>
</feature>
<dbReference type="GO" id="GO:0016020">
    <property type="term" value="C:membrane"/>
    <property type="evidence" value="ECO:0007669"/>
    <property type="project" value="UniProtKB-SubCell"/>
</dbReference>
<evidence type="ECO:0000256" key="4">
    <source>
        <dbReference type="ARBA" id="ARBA00022989"/>
    </source>
</evidence>
<dbReference type="AlphaFoldDB" id="A0A917JV29"/>
<dbReference type="EMBL" id="BMPZ01000008">
    <property type="protein sequence ID" value="GGI87660.1"/>
    <property type="molecule type" value="Genomic_DNA"/>
</dbReference>
<feature type="transmembrane region" description="Helical" evidence="6">
    <location>
        <begin position="204"/>
        <end position="231"/>
    </location>
</feature>
<comment type="subcellular location">
    <subcellularLocation>
        <location evidence="1">Membrane</location>
        <topology evidence="1">Multi-pass membrane protein</topology>
    </subcellularLocation>
</comment>
<evidence type="ECO:0000256" key="1">
    <source>
        <dbReference type="ARBA" id="ARBA00004141"/>
    </source>
</evidence>
<dbReference type="InterPro" id="IPR001204">
    <property type="entry name" value="Phos_transporter"/>
</dbReference>
<evidence type="ECO:0000256" key="5">
    <source>
        <dbReference type="ARBA" id="ARBA00023136"/>
    </source>
</evidence>
<dbReference type="RefSeq" id="WP_188921655.1">
    <property type="nucleotide sequence ID" value="NZ_BMPZ01000008.1"/>
</dbReference>
<comment type="caution">
    <text evidence="7">The sequence shown here is derived from an EMBL/GenBank/DDBJ whole genome shotgun (WGS) entry which is preliminary data.</text>
</comment>
<dbReference type="PANTHER" id="PTHR11101:SF80">
    <property type="entry name" value="PHOSPHATE TRANSPORTER"/>
    <property type="match status" value="1"/>
</dbReference>
<evidence type="ECO:0000313" key="7">
    <source>
        <dbReference type="EMBL" id="GGI87660.1"/>
    </source>
</evidence>
<name>A0A917JV29_9GAMM</name>
<feature type="transmembrane region" description="Helical" evidence="6">
    <location>
        <begin position="243"/>
        <end position="265"/>
    </location>
</feature>